<comment type="subunit">
    <text evidence="7">Homoheptamer.</text>
</comment>
<feature type="domain" description="Mechanosensitive ion channel transmembrane helices 2/3" evidence="10">
    <location>
        <begin position="67"/>
        <end position="108"/>
    </location>
</feature>
<keyword evidence="3" id="KW-1003">Cell membrane</keyword>
<dbReference type="RefSeq" id="WP_251810212.1">
    <property type="nucleotide sequence ID" value="NZ_CP101527.1"/>
</dbReference>
<keyword evidence="5 7" id="KW-1133">Transmembrane helix</keyword>
<keyword evidence="7" id="KW-0997">Cell inner membrane</keyword>
<dbReference type="Proteomes" id="UP001164472">
    <property type="component" value="Chromosome"/>
</dbReference>
<gene>
    <name evidence="11" type="ORF">NNL22_17465</name>
</gene>
<feature type="transmembrane region" description="Helical" evidence="7">
    <location>
        <begin position="68"/>
        <end position="86"/>
    </location>
</feature>
<comment type="caution">
    <text evidence="7">Lacks conserved residue(s) required for the propagation of feature annotation.</text>
</comment>
<dbReference type="InterPro" id="IPR023408">
    <property type="entry name" value="MscS_beta-dom_sf"/>
</dbReference>
<dbReference type="InterPro" id="IPR045275">
    <property type="entry name" value="MscS_archaea/bacteria_type"/>
</dbReference>
<feature type="domain" description="Mechanosensitive ion channel MscS C-terminal" evidence="9">
    <location>
        <begin position="180"/>
        <end position="260"/>
    </location>
</feature>
<dbReference type="EMBL" id="CP101527">
    <property type="protein sequence ID" value="UZW74785.1"/>
    <property type="molecule type" value="Genomic_DNA"/>
</dbReference>
<dbReference type="Pfam" id="PF21088">
    <property type="entry name" value="MS_channel_1st"/>
    <property type="match status" value="1"/>
</dbReference>
<evidence type="ECO:0000256" key="2">
    <source>
        <dbReference type="ARBA" id="ARBA00008017"/>
    </source>
</evidence>
<proteinExistence type="inferred from homology"/>
<evidence type="ECO:0000259" key="8">
    <source>
        <dbReference type="Pfam" id="PF00924"/>
    </source>
</evidence>
<reference evidence="11" key="1">
    <citation type="submission" date="2022-07" db="EMBL/GenBank/DDBJ databases">
        <title>Alkalimarinus sp. nov., isolated from gut of a Alitta virens.</title>
        <authorList>
            <person name="Yang A.I."/>
            <person name="Shin N.-R."/>
        </authorList>
    </citation>
    <scope>NUCLEOTIDE SEQUENCE</scope>
    <source>
        <strain evidence="11">FA028</strain>
    </source>
</reference>
<dbReference type="Pfam" id="PF21082">
    <property type="entry name" value="MS_channel_3rd"/>
    <property type="match status" value="1"/>
</dbReference>
<feature type="transmembrane region" description="Helical" evidence="7">
    <location>
        <begin position="20"/>
        <end position="41"/>
    </location>
</feature>
<evidence type="ECO:0000256" key="3">
    <source>
        <dbReference type="ARBA" id="ARBA00022475"/>
    </source>
</evidence>
<comment type="similarity">
    <text evidence="2 7">Belongs to the MscS (TC 1.A.23) family.</text>
</comment>
<dbReference type="Gene3D" id="3.30.70.100">
    <property type="match status" value="1"/>
</dbReference>
<evidence type="ECO:0000256" key="7">
    <source>
        <dbReference type="RuleBase" id="RU369025"/>
    </source>
</evidence>
<evidence type="ECO:0000256" key="1">
    <source>
        <dbReference type="ARBA" id="ARBA00004651"/>
    </source>
</evidence>
<dbReference type="Gene3D" id="2.30.30.60">
    <property type="match status" value="1"/>
</dbReference>
<dbReference type="GO" id="GO:0005886">
    <property type="term" value="C:plasma membrane"/>
    <property type="evidence" value="ECO:0007669"/>
    <property type="project" value="UniProtKB-SubCell"/>
</dbReference>
<keyword evidence="7" id="KW-0406">Ion transport</keyword>
<comment type="subcellular location">
    <subcellularLocation>
        <location evidence="7">Cell inner membrane</location>
        <topology evidence="7">Multi-pass membrane protein</topology>
    </subcellularLocation>
    <subcellularLocation>
        <location evidence="1">Cell membrane</location>
        <topology evidence="1">Multi-pass membrane protein</topology>
    </subcellularLocation>
</comment>
<dbReference type="Gene3D" id="1.10.287.1260">
    <property type="match status" value="1"/>
</dbReference>
<evidence type="ECO:0000259" key="9">
    <source>
        <dbReference type="Pfam" id="PF21082"/>
    </source>
</evidence>
<keyword evidence="4 7" id="KW-0812">Transmembrane</keyword>
<sequence>MIEQEMTQVMKLYDLLVEFFVNYSFQLFGAVVIFIIGLLVANKAGQLLVKVCTKHNVDVTLSNFLSNILRTTIIIMVVIICLGKLGVSVTPFVAAIGAASLGAGLAFQGLLSNYGAGLTIIITRPFVIGNTITVQGITGVVKDISLGATYLTNEEEELITIPNKYIVGDILHNSKENKLIETVIGVSYDTDLDFAISKVRDALSNVPDLAERTPQIGVDEFADSSINIGIRFWAPTTQYFHIRYEANLAIYQALKKANVTIPFPQREVRMLGDAEQ</sequence>
<comment type="function">
    <text evidence="7">Mechanosensitive channel that participates in the regulation of osmotic pressure changes within the cell, opening in response to stretch forces in the membrane lipid bilayer, without the need for other proteins. Contributes to normal resistance to hypoosmotic shock. Forms an ion channel of 1.0 nanosiemens conductance with a slight preference for anions.</text>
</comment>
<evidence type="ECO:0000313" key="11">
    <source>
        <dbReference type="EMBL" id="UZW74785.1"/>
    </source>
</evidence>
<keyword evidence="7" id="KW-0407">Ion channel</keyword>
<dbReference type="PANTHER" id="PTHR30221">
    <property type="entry name" value="SMALL-CONDUCTANCE MECHANOSENSITIVE CHANNEL"/>
    <property type="match status" value="1"/>
</dbReference>
<protein>
    <recommendedName>
        <fullName evidence="7">Small-conductance mechanosensitive channel</fullName>
    </recommendedName>
</protein>
<dbReference type="Pfam" id="PF00924">
    <property type="entry name" value="MS_channel_2nd"/>
    <property type="match status" value="1"/>
</dbReference>
<keyword evidence="12" id="KW-1185">Reference proteome</keyword>
<evidence type="ECO:0000313" key="12">
    <source>
        <dbReference type="Proteomes" id="UP001164472"/>
    </source>
</evidence>
<dbReference type="KEGG" id="asem:NNL22_17465"/>
<dbReference type="AlphaFoldDB" id="A0A9E8HI58"/>
<feature type="domain" description="Mechanosensitive ion channel MscS" evidence="8">
    <location>
        <begin position="110"/>
        <end position="174"/>
    </location>
</feature>
<dbReference type="GO" id="GO:0008381">
    <property type="term" value="F:mechanosensitive monoatomic ion channel activity"/>
    <property type="evidence" value="ECO:0007669"/>
    <property type="project" value="InterPro"/>
</dbReference>
<dbReference type="PANTHER" id="PTHR30221:SF1">
    <property type="entry name" value="SMALL-CONDUCTANCE MECHANOSENSITIVE CHANNEL"/>
    <property type="match status" value="1"/>
</dbReference>
<dbReference type="InterPro" id="IPR006685">
    <property type="entry name" value="MscS_channel_2nd"/>
</dbReference>
<evidence type="ECO:0000256" key="4">
    <source>
        <dbReference type="ARBA" id="ARBA00022692"/>
    </source>
</evidence>
<keyword evidence="6 7" id="KW-0472">Membrane</keyword>
<dbReference type="Pfam" id="PF05552">
    <property type="entry name" value="MS_channel_1st_1"/>
    <property type="match status" value="1"/>
</dbReference>
<dbReference type="InterPro" id="IPR049278">
    <property type="entry name" value="MS_channel_C"/>
</dbReference>
<dbReference type="InterPro" id="IPR008910">
    <property type="entry name" value="MSC_TM_helix"/>
</dbReference>
<organism evidence="11 12">
    <name type="scientific">Alkalimarinus sediminis</name>
    <dbReference type="NCBI Taxonomy" id="1632866"/>
    <lineage>
        <taxon>Bacteria</taxon>
        <taxon>Pseudomonadati</taxon>
        <taxon>Pseudomonadota</taxon>
        <taxon>Gammaproteobacteria</taxon>
        <taxon>Alteromonadales</taxon>
        <taxon>Alteromonadaceae</taxon>
        <taxon>Alkalimarinus</taxon>
    </lineage>
</organism>
<accession>A0A9E8HI58</accession>
<dbReference type="InterPro" id="IPR011066">
    <property type="entry name" value="MscS_channel_C_sf"/>
</dbReference>
<keyword evidence="7" id="KW-0813">Transport</keyword>
<dbReference type="SUPFAM" id="SSF50182">
    <property type="entry name" value="Sm-like ribonucleoproteins"/>
    <property type="match status" value="1"/>
</dbReference>
<dbReference type="InterPro" id="IPR010920">
    <property type="entry name" value="LSM_dom_sf"/>
</dbReference>
<dbReference type="InterPro" id="IPR049142">
    <property type="entry name" value="MS_channel_1st"/>
</dbReference>
<evidence type="ECO:0000259" key="10">
    <source>
        <dbReference type="Pfam" id="PF21088"/>
    </source>
</evidence>
<dbReference type="SUPFAM" id="SSF82689">
    <property type="entry name" value="Mechanosensitive channel protein MscS (YggB), C-terminal domain"/>
    <property type="match status" value="1"/>
</dbReference>
<evidence type="ECO:0000256" key="6">
    <source>
        <dbReference type="ARBA" id="ARBA00023136"/>
    </source>
</evidence>
<name>A0A9E8HI58_9ALTE</name>
<dbReference type="InterPro" id="IPR011014">
    <property type="entry name" value="MscS_channel_TM-2"/>
</dbReference>
<dbReference type="SUPFAM" id="SSF82861">
    <property type="entry name" value="Mechanosensitive channel protein MscS (YggB), transmembrane region"/>
    <property type="match status" value="1"/>
</dbReference>
<evidence type="ECO:0000256" key="5">
    <source>
        <dbReference type="ARBA" id="ARBA00022989"/>
    </source>
</evidence>